<name>A0A7M7MC59_VARDE</name>
<dbReference type="RefSeq" id="XP_022665471.1">
    <property type="nucleotide sequence ID" value="XM_022809736.1"/>
</dbReference>
<organism evidence="2 3">
    <name type="scientific">Varroa destructor</name>
    <name type="common">Honeybee mite</name>
    <dbReference type="NCBI Taxonomy" id="109461"/>
    <lineage>
        <taxon>Eukaryota</taxon>
        <taxon>Metazoa</taxon>
        <taxon>Ecdysozoa</taxon>
        <taxon>Arthropoda</taxon>
        <taxon>Chelicerata</taxon>
        <taxon>Arachnida</taxon>
        <taxon>Acari</taxon>
        <taxon>Parasitiformes</taxon>
        <taxon>Mesostigmata</taxon>
        <taxon>Gamasina</taxon>
        <taxon>Dermanyssoidea</taxon>
        <taxon>Varroidae</taxon>
        <taxon>Varroa</taxon>
    </lineage>
</organism>
<feature type="compositionally biased region" description="Basic and acidic residues" evidence="1">
    <location>
        <begin position="174"/>
        <end position="185"/>
    </location>
</feature>
<evidence type="ECO:0000313" key="2">
    <source>
        <dbReference type="EnsemblMetazoa" id="XP_022665471"/>
    </source>
</evidence>
<sequence>MRRATQVILHGLLMVFIFGHYSFGNKTRTSGESDFFRLFSFFDCLNQTEKYHIVKHPDTILNEQKKPNITDAMIHHMPSKPMCGNYASNKTNDLGNSPKTSSEVPWAPIRKKQTTNVDVAIRLRRETPEGIADPHSIPRMNSVDAKDRVTSQEALARSTNYQFILPWDKVRKEGKKEKLQDRANDFEYYNDDADDDDDDGDAKKDDSAESNTDLEELHDMLVNHLGRMSPADSI</sequence>
<reference evidence="2" key="1">
    <citation type="submission" date="2021-01" db="UniProtKB">
        <authorList>
            <consortium name="EnsemblMetazoa"/>
        </authorList>
    </citation>
    <scope>IDENTIFICATION</scope>
</reference>
<dbReference type="EnsemblMetazoa" id="XM_022809736">
    <property type="protein sequence ID" value="XP_022665471"/>
    <property type="gene ID" value="LOC111252232"/>
</dbReference>
<accession>A0A7M7MC59</accession>
<keyword evidence="3" id="KW-1185">Reference proteome</keyword>
<protein>
    <submittedName>
        <fullName evidence="2">Uncharacterized protein</fullName>
    </submittedName>
</protein>
<dbReference type="Proteomes" id="UP000594260">
    <property type="component" value="Unplaced"/>
</dbReference>
<feature type="region of interest" description="Disordered" evidence="1">
    <location>
        <begin position="174"/>
        <end position="234"/>
    </location>
</feature>
<evidence type="ECO:0000256" key="1">
    <source>
        <dbReference type="SAM" id="MobiDB-lite"/>
    </source>
</evidence>
<feature type="compositionally biased region" description="Acidic residues" evidence="1">
    <location>
        <begin position="188"/>
        <end position="200"/>
    </location>
</feature>
<proteinExistence type="predicted"/>
<dbReference type="AlphaFoldDB" id="A0A7M7MC59"/>
<dbReference type="GeneID" id="111252232"/>
<evidence type="ECO:0000313" key="3">
    <source>
        <dbReference type="Proteomes" id="UP000594260"/>
    </source>
</evidence>